<protein>
    <submittedName>
        <fullName evidence="1">Uncharacterized protein</fullName>
    </submittedName>
</protein>
<reference evidence="1 2" key="1">
    <citation type="journal article" date="2021" name="Hortic Res">
        <title>High-quality reference genome and annotation aids understanding of berry development for evergreen blueberry (Vaccinium darrowii).</title>
        <authorList>
            <person name="Yu J."/>
            <person name="Hulse-Kemp A.M."/>
            <person name="Babiker E."/>
            <person name="Staton M."/>
        </authorList>
    </citation>
    <scope>NUCLEOTIDE SEQUENCE [LARGE SCALE GENOMIC DNA]</scope>
    <source>
        <strain evidence="2">cv. NJ 8807/NJ 8810</strain>
        <tissue evidence="1">Young leaf</tissue>
    </source>
</reference>
<comment type="caution">
    <text evidence="1">The sequence shown here is derived from an EMBL/GenBank/DDBJ whole genome shotgun (WGS) entry which is preliminary data.</text>
</comment>
<proteinExistence type="predicted"/>
<evidence type="ECO:0000313" key="1">
    <source>
        <dbReference type="EMBL" id="KAH7850334.1"/>
    </source>
</evidence>
<organism evidence="1 2">
    <name type="scientific">Vaccinium darrowii</name>
    <dbReference type="NCBI Taxonomy" id="229202"/>
    <lineage>
        <taxon>Eukaryota</taxon>
        <taxon>Viridiplantae</taxon>
        <taxon>Streptophyta</taxon>
        <taxon>Embryophyta</taxon>
        <taxon>Tracheophyta</taxon>
        <taxon>Spermatophyta</taxon>
        <taxon>Magnoliopsida</taxon>
        <taxon>eudicotyledons</taxon>
        <taxon>Gunneridae</taxon>
        <taxon>Pentapetalae</taxon>
        <taxon>asterids</taxon>
        <taxon>Ericales</taxon>
        <taxon>Ericaceae</taxon>
        <taxon>Vaccinioideae</taxon>
        <taxon>Vaccinieae</taxon>
        <taxon>Vaccinium</taxon>
    </lineage>
</organism>
<gene>
    <name evidence="1" type="ORF">Vadar_031149</name>
</gene>
<dbReference type="Proteomes" id="UP000828048">
    <property type="component" value="Chromosome 7"/>
</dbReference>
<keyword evidence="2" id="KW-1185">Reference proteome</keyword>
<sequence length="442" mass="49596">MGQLVLSFPHWSPALRLRHYNPPSAIVDYLHHRVISHFVDLIIIVFPILIRVSEWAFITFSLFLPIYEMNHLVNYGVVLWWCWLCLDQERPFHFFSFSSSSFSFSSKSSLRFIISFLAESLSTSICIMQHSSSSGKGGALRGLRPDIRGRVSLLDSETLSQLVTKALTAEKDISEEKGAENQYKRYRSGQSSGSGYPAKRVQTSTQTNGSGRQALRPCYKCGQPHLAQYHCDGSLRVCYNCGQPGHISTQCRSQGGGRNQAPQGQRQPARGGGYNQRQSNNQGNYKQHARNGVQPHLIEDLRRLRVEIIQYGDGAICSQLTVKPNLLDRIRQAQQDDRVCKRILEGMSKGESSGFIVDKDGVLRLCLDQERPFHFFSFSSSSFSFSSKSSLRFIISFLAESLSTSICIMQHSSSSGKEIQLETILGLQSNGMETFELRNGLG</sequence>
<accession>A0ACB7YB76</accession>
<dbReference type="EMBL" id="CM037157">
    <property type="protein sequence ID" value="KAH7850334.1"/>
    <property type="molecule type" value="Genomic_DNA"/>
</dbReference>
<name>A0ACB7YB76_9ERIC</name>
<evidence type="ECO:0000313" key="2">
    <source>
        <dbReference type="Proteomes" id="UP000828048"/>
    </source>
</evidence>